<organism evidence="1 4">
    <name type="scientific">Effrenium voratum</name>
    <dbReference type="NCBI Taxonomy" id="2562239"/>
    <lineage>
        <taxon>Eukaryota</taxon>
        <taxon>Sar</taxon>
        <taxon>Alveolata</taxon>
        <taxon>Dinophyceae</taxon>
        <taxon>Suessiales</taxon>
        <taxon>Symbiodiniaceae</taxon>
        <taxon>Effrenium</taxon>
    </lineage>
</organism>
<sequence>MEQIFQDRIPGARINFEGVSLPGLFGGCVRPLAIWSSAKEELGMNQDPTQSCLRQYENLASNYWTTADLVQAAVADVPICSEMLKTAFMQNSLSLGAAFVLPKDRHILVSLPPLQIAAGQFELPTEIDKGTQRKVRDILHLRGRSSRSSRASRQLCELLQHGPDSWWPYRSAACLWKRGLQYQGPGTAQKKCEGRSRSALGQRWHRCGSSELFSAMLARRSC</sequence>
<proteinExistence type="predicted"/>
<comment type="caution">
    <text evidence="1">The sequence shown here is derived from an EMBL/GenBank/DDBJ whole genome shotgun (WGS) entry which is preliminary data.</text>
</comment>
<accession>A0AA36MR08</accession>
<dbReference type="AlphaFoldDB" id="A0AA36MR08"/>
<evidence type="ECO:0000313" key="1">
    <source>
        <dbReference type="EMBL" id="CAJ1377010.1"/>
    </source>
</evidence>
<keyword evidence="4" id="KW-1185">Reference proteome</keyword>
<protein>
    <submittedName>
        <fullName evidence="1">Uncharacterized protein</fullName>
    </submittedName>
</protein>
<dbReference type="EMBL" id="CAUJNA010000438">
    <property type="protein sequence ID" value="CAJ1377010.1"/>
    <property type="molecule type" value="Genomic_DNA"/>
</dbReference>
<dbReference type="EMBL" id="CAUJNA010002015">
    <property type="protein sequence ID" value="CAJ1390176.1"/>
    <property type="molecule type" value="Genomic_DNA"/>
</dbReference>
<gene>
    <name evidence="3" type="ORF">EVOR1521_LOCUS15662</name>
    <name evidence="1" type="ORF">EVOR1521_LOCUS5926</name>
    <name evidence="2" type="ORF">EVOR1521_LOCUS5930</name>
</gene>
<dbReference type="Proteomes" id="UP001178507">
    <property type="component" value="Unassembled WGS sequence"/>
</dbReference>
<reference evidence="1" key="1">
    <citation type="submission" date="2023-08" db="EMBL/GenBank/DDBJ databases">
        <authorList>
            <person name="Chen Y."/>
            <person name="Shah S."/>
            <person name="Dougan E. K."/>
            <person name="Thang M."/>
            <person name="Chan C."/>
        </authorList>
    </citation>
    <scope>NUCLEOTIDE SEQUENCE</scope>
</reference>
<evidence type="ECO:0000313" key="2">
    <source>
        <dbReference type="EMBL" id="CAJ1377014.1"/>
    </source>
</evidence>
<evidence type="ECO:0000313" key="3">
    <source>
        <dbReference type="EMBL" id="CAJ1390176.1"/>
    </source>
</evidence>
<dbReference type="EMBL" id="CAUJNA010000438">
    <property type="protein sequence ID" value="CAJ1377014.1"/>
    <property type="molecule type" value="Genomic_DNA"/>
</dbReference>
<evidence type="ECO:0000313" key="4">
    <source>
        <dbReference type="Proteomes" id="UP001178507"/>
    </source>
</evidence>
<name>A0AA36MR08_9DINO</name>